<organism evidence="2 3">
    <name type="scientific">Colletotrichum lupini</name>
    <dbReference type="NCBI Taxonomy" id="145971"/>
    <lineage>
        <taxon>Eukaryota</taxon>
        <taxon>Fungi</taxon>
        <taxon>Dikarya</taxon>
        <taxon>Ascomycota</taxon>
        <taxon>Pezizomycotina</taxon>
        <taxon>Sordariomycetes</taxon>
        <taxon>Hypocreomycetidae</taxon>
        <taxon>Glomerellales</taxon>
        <taxon>Glomerellaceae</taxon>
        <taxon>Colletotrichum</taxon>
        <taxon>Colletotrichum acutatum species complex</taxon>
    </lineage>
</organism>
<feature type="compositionally biased region" description="Low complexity" evidence="1">
    <location>
        <begin position="84"/>
        <end position="98"/>
    </location>
</feature>
<name>A0A9Q8SHL9_9PEZI</name>
<feature type="compositionally biased region" description="Basic and acidic residues" evidence="1">
    <location>
        <begin position="55"/>
        <end position="64"/>
    </location>
</feature>
<feature type="region of interest" description="Disordered" evidence="1">
    <location>
        <begin position="45"/>
        <end position="100"/>
    </location>
</feature>
<evidence type="ECO:0000313" key="2">
    <source>
        <dbReference type="EMBL" id="UQC77125.1"/>
    </source>
</evidence>
<evidence type="ECO:0000313" key="3">
    <source>
        <dbReference type="Proteomes" id="UP000830671"/>
    </source>
</evidence>
<dbReference type="EMBL" id="CP019474">
    <property type="protein sequence ID" value="UQC77125.1"/>
    <property type="molecule type" value="Genomic_DNA"/>
</dbReference>
<evidence type="ECO:0000256" key="1">
    <source>
        <dbReference type="SAM" id="MobiDB-lite"/>
    </source>
</evidence>
<dbReference type="RefSeq" id="XP_049138766.1">
    <property type="nucleotide sequence ID" value="XM_049281623.1"/>
</dbReference>
<gene>
    <name evidence="2" type="ORF">CLUP02_02592</name>
</gene>
<feature type="region of interest" description="Disordered" evidence="1">
    <location>
        <begin position="464"/>
        <end position="491"/>
    </location>
</feature>
<proteinExistence type="predicted"/>
<sequence>MIVAKVFLLSITSGHGPWLILFEIELRQCQQRGLKKRIEMKNKAGLEGEEGEGREEEKPAEREATMPPPRCFRDRSRHPRHPMRAPALTRTGAGTGTRKPMGAAHQWVVRGSSCRRGQTRRLQTLVRLALLGGSRTSGRQNWSWPQVLLRTLAAYIGDAIFFVPFSEYPNVKHRRSAWTDVQGRTRLRRISSISGISNRFQPPPTFRVQITLDKYPYRAEDSHRESVQRQRTATQNGAWSGLFFPYPFPWRLVRTNAPYCRPDSDTDAVASPVSIRVPLYNVDNRDPGRHRQARHGWWKVSGMDCSPIESIQWAERADEMRRSLLGVNHCQSRPLMLRRAVGNKLAVGERESRECLQHDRGEDRSRGLVKGIQVGNVRYGACTFRRAELGRYWNVESLPSHGETHAGDLLARDVSSSRDPAFEGSIGTFGGRTQGGGGQQSALKVCKFYENLRRHLQGTMRLSVGKSGFQDKGGPGADRESLQGMVAGTGSRESARRTDVICLAHRAGRRMTASRAGNPNQRRALILRARIPRTALVDLYAAVLASSGLRESPLTLELTKALGEDHCTDKHHLVVVVPSSSSSTPVPRPGKELRSSNWKSEMAVVAEFAALPKAVFDNSAVEPRDHHPEVAFTSHKLRPGSSMRLYLPTSCPWAPSSPCRSLTCQIWLTETHFSGQNAQRTSLGFFTNESL</sequence>
<dbReference type="KEGG" id="clup:CLUP02_02592"/>
<dbReference type="Proteomes" id="UP000830671">
    <property type="component" value="Chromosome 2"/>
</dbReference>
<dbReference type="AlphaFoldDB" id="A0A9Q8SHL9"/>
<protein>
    <submittedName>
        <fullName evidence="2">Uncharacterized protein</fullName>
    </submittedName>
</protein>
<dbReference type="GeneID" id="73336633"/>
<reference evidence="2" key="1">
    <citation type="journal article" date="2021" name="Mol. Plant Microbe Interact.">
        <title>Complete Genome Sequence of the Plant-Pathogenic Fungus Colletotrichum lupini.</title>
        <authorList>
            <person name="Baroncelli R."/>
            <person name="Pensec F."/>
            <person name="Da Lio D."/>
            <person name="Boufleur T."/>
            <person name="Vicente I."/>
            <person name="Sarrocco S."/>
            <person name="Picot A."/>
            <person name="Baraldi E."/>
            <person name="Sukno S."/>
            <person name="Thon M."/>
            <person name="Le Floch G."/>
        </authorList>
    </citation>
    <scope>NUCLEOTIDE SEQUENCE</scope>
    <source>
        <strain evidence="2">IMI 504893</strain>
    </source>
</reference>
<accession>A0A9Q8SHL9</accession>
<keyword evidence="3" id="KW-1185">Reference proteome</keyword>